<proteinExistence type="predicted"/>
<protein>
    <submittedName>
        <fullName evidence="2">Uncharacterized protein</fullName>
    </submittedName>
</protein>
<feature type="transmembrane region" description="Helical" evidence="1">
    <location>
        <begin position="75"/>
        <end position="98"/>
    </location>
</feature>
<dbReference type="STRING" id="1130080.SAMN04488113_1066"/>
<reference evidence="3" key="1">
    <citation type="submission" date="2016-10" db="EMBL/GenBank/DDBJ databases">
        <authorList>
            <person name="Varghese N."/>
            <person name="Submissions S."/>
        </authorList>
    </citation>
    <scope>NUCLEOTIDE SEQUENCE [LARGE SCALE GENOMIC DNA]</scope>
    <source>
        <strain evidence="3">DSM 25751</strain>
    </source>
</reference>
<name>A0A1H6S328_9LACT</name>
<keyword evidence="3" id="KW-1185">Reference proteome</keyword>
<sequence length="104" mass="11654">MDKFDQFESTSISFKKSLLYSLLIVSATPLMSGLYSSSGVDVVVLTCTIIGASISTPLLYYFINHRSFKPMKVLYFLLMMFPNALLSGLFAFLTLYFLNLLGLL</sequence>
<organism evidence="2 3">
    <name type="scientific">Alkalibacterium gilvum</name>
    <dbReference type="NCBI Taxonomy" id="1130080"/>
    <lineage>
        <taxon>Bacteria</taxon>
        <taxon>Bacillati</taxon>
        <taxon>Bacillota</taxon>
        <taxon>Bacilli</taxon>
        <taxon>Lactobacillales</taxon>
        <taxon>Carnobacteriaceae</taxon>
        <taxon>Alkalibacterium</taxon>
    </lineage>
</organism>
<evidence type="ECO:0000313" key="3">
    <source>
        <dbReference type="Proteomes" id="UP000198564"/>
    </source>
</evidence>
<dbReference type="EMBL" id="FNYW01000006">
    <property type="protein sequence ID" value="SEI62299.1"/>
    <property type="molecule type" value="Genomic_DNA"/>
</dbReference>
<feature type="transmembrane region" description="Helical" evidence="1">
    <location>
        <begin position="42"/>
        <end position="63"/>
    </location>
</feature>
<dbReference type="RefSeq" id="WP_091633320.1">
    <property type="nucleotide sequence ID" value="NZ_FNYW01000006.1"/>
</dbReference>
<dbReference type="AlphaFoldDB" id="A0A1H6S328"/>
<keyword evidence="1" id="KW-0472">Membrane</keyword>
<evidence type="ECO:0000313" key="2">
    <source>
        <dbReference type="EMBL" id="SEI62299.1"/>
    </source>
</evidence>
<keyword evidence="1" id="KW-1133">Transmembrane helix</keyword>
<gene>
    <name evidence="2" type="ORF">SAMN04488113_1066</name>
</gene>
<feature type="transmembrane region" description="Helical" evidence="1">
    <location>
        <begin position="18"/>
        <end position="36"/>
    </location>
</feature>
<dbReference type="Proteomes" id="UP000198564">
    <property type="component" value="Unassembled WGS sequence"/>
</dbReference>
<keyword evidence="1" id="KW-0812">Transmembrane</keyword>
<accession>A0A1H6S328</accession>
<evidence type="ECO:0000256" key="1">
    <source>
        <dbReference type="SAM" id="Phobius"/>
    </source>
</evidence>
<dbReference type="OrthoDB" id="3025275at2"/>